<dbReference type="PANTHER" id="PTHR46558">
    <property type="entry name" value="TRACRIPTIONAL REGULATORY PROTEIN-RELATED-RELATED"/>
    <property type="match status" value="1"/>
</dbReference>
<accession>A0A9X4R223</accession>
<dbReference type="RefSeq" id="WP_277580245.1">
    <property type="nucleotide sequence ID" value="NZ_JAMBPV010000001.1"/>
</dbReference>
<evidence type="ECO:0000256" key="1">
    <source>
        <dbReference type="ARBA" id="ARBA00023125"/>
    </source>
</evidence>
<dbReference type="EMBL" id="JAMBPX010000001">
    <property type="protein sequence ID" value="MDG0858028.1"/>
    <property type="molecule type" value="Genomic_DNA"/>
</dbReference>
<comment type="caution">
    <text evidence="4">The sequence shown here is derived from an EMBL/GenBank/DDBJ whole genome shotgun (WGS) entry which is preliminary data.</text>
</comment>
<proteinExistence type="predicted"/>
<dbReference type="AlphaFoldDB" id="A0A9X4R223"/>
<sequence>MDFGNQIKTIRKERQLTQEQLSKQLNVSRQTVSAWENNRYLPDIEMIVHIAKTFHLSLDDLILGDDIIKDKLVNDGKSIKRIRLSIVSMILLLIGITCAILFLVIPSYVLQDGILHEPWFLVPLGLYTLIGGLIVGLINLILIFMSHYKHSRC</sequence>
<keyword evidence="1" id="KW-0238">DNA-binding</keyword>
<evidence type="ECO:0000313" key="4">
    <source>
        <dbReference type="EMBL" id="MDG0858028.1"/>
    </source>
</evidence>
<dbReference type="Gene3D" id="1.10.260.40">
    <property type="entry name" value="lambda repressor-like DNA-binding domains"/>
    <property type="match status" value="1"/>
</dbReference>
<dbReference type="SMART" id="SM00530">
    <property type="entry name" value="HTH_XRE"/>
    <property type="match status" value="1"/>
</dbReference>
<gene>
    <name evidence="4" type="ORF">M4L21_01720</name>
</gene>
<evidence type="ECO:0000313" key="5">
    <source>
        <dbReference type="Proteomes" id="UP001152302"/>
    </source>
</evidence>
<dbReference type="InterPro" id="IPR010982">
    <property type="entry name" value="Lambda_DNA-bd_dom_sf"/>
</dbReference>
<dbReference type="Pfam" id="PF13127">
    <property type="entry name" value="DUF3955"/>
    <property type="match status" value="1"/>
</dbReference>
<feature type="transmembrane region" description="Helical" evidence="2">
    <location>
        <begin position="84"/>
        <end position="105"/>
    </location>
</feature>
<protein>
    <submittedName>
        <fullName evidence="4">Helix-turn-helix domain-containing protein</fullName>
    </submittedName>
</protein>
<dbReference type="PANTHER" id="PTHR46558:SF4">
    <property type="entry name" value="DNA-BIDING PHAGE PROTEIN"/>
    <property type="match status" value="1"/>
</dbReference>
<feature type="domain" description="HTH cro/C1-type" evidence="3">
    <location>
        <begin position="7"/>
        <end position="61"/>
    </location>
</feature>
<dbReference type="InterPro" id="IPR001387">
    <property type="entry name" value="Cro/C1-type_HTH"/>
</dbReference>
<keyword evidence="2" id="KW-0472">Membrane</keyword>
<dbReference type="PROSITE" id="PS50943">
    <property type="entry name" value="HTH_CROC1"/>
    <property type="match status" value="1"/>
</dbReference>
<feature type="transmembrane region" description="Helical" evidence="2">
    <location>
        <begin position="125"/>
        <end position="145"/>
    </location>
</feature>
<dbReference type="CDD" id="cd00093">
    <property type="entry name" value="HTH_XRE"/>
    <property type="match status" value="1"/>
</dbReference>
<organism evidence="4 5">
    <name type="scientific">Staphylococcus equorum</name>
    <dbReference type="NCBI Taxonomy" id="246432"/>
    <lineage>
        <taxon>Bacteria</taxon>
        <taxon>Bacillati</taxon>
        <taxon>Bacillota</taxon>
        <taxon>Bacilli</taxon>
        <taxon>Bacillales</taxon>
        <taxon>Staphylococcaceae</taxon>
        <taxon>Staphylococcus</taxon>
    </lineage>
</organism>
<dbReference type="GO" id="GO:0003677">
    <property type="term" value="F:DNA binding"/>
    <property type="evidence" value="ECO:0007669"/>
    <property type="project" value="UniProtKB-KW"/>
</dbReference>
<dbReference type="Proteomes" id="UP001152302">
    <property type="component" value="Unassembled WGS sequence"/>
</dbReference>
<dbReference type="SUPFAM" id="SSF47413">
    <property type="entry name" value="lambda repressor-like DNA-binding domains"/>
    <property type="match status" value="1"/>
</dbReference>
<evidence type="ECO:0000259" key="3">
    <source>
        <dbReference type="PROSITE" id="PS50943"/>
    </source>
</evidence>
<evidence type="ECO:0000256" key="2">
    <source>
        <dbReference type="SAM" id="Phobius"/>
    </source>
</evidence>
<dbReference type="Pfam" id="PF01381">
    <property type="entry name" value="HTH_3"/>
    <property type="match status" value="1"/>
</dbReference>
<reference evidence="4" key="1">
    <citation type="submission" date="2022-05" db="EMBL/GenBank/DDBJ databases">
        <title>Comparative genomics of Staphylococcus equorum isolates.</title>
        <authorList>
            <person name="Luelf R.H."/>
        </authorList>
    </citation>
    <scope>NUCLEOTIDE SEQUENCE</scope>
    <source>
        <strain evidence="4">TMW 2.2343</strain>
    </source>
</reference>
<keyword evidence="2" id="KW-1133">Transmembrane helix</keyword>
<name>A0A9X4R223_9STAP</name>
<keyword evidence="2" id="KW-0812">Transmembrane</keyword>
<dbReference type="InterPro" id="IPR025016">
    <property type="entry name" value="DUF3955"/>
</dbReference>